<comment type="caution">
    <text evidence="8">The sequence shown here is derived from an EMBL/GenBank/DDBJ whole genome shotgun (WGS) entry which is preliminary data.</text>
</comment>
<evidence type="ECO:0000313" key="9">
    <source>
        <dbReference type="Proteomes" id="UP000478052"/>
    </source>
</evidence>
<evidence type="ECO:0000256" key="1">
    <source>
        <dbReference type="ARBA" id="ARBA00004123"/>
    </source>
</evidence>
<organism evidence="8 9">
    <name type="scientific">Aphis craccivora</name>
    <name type="common">Cowpea aphid</name>
    <dbReference type="NCBI Taxonomy" id="307492"/>
    <lineage>
        <taxon>Eukaryota</taxon>
        <taxon>Metazoa</taxon>
        <taxon>Ecdysozoa</taxon>
        <taxon>Arthropoda</taxon>
        <taxon>Hexapoda</taxon>
        <taxon>Insecta</taxon>
        <taxon>Pterygota</taxon>
        <taxon>Neoptera</taxon>
        <taxon>Paraneoptera</taxon>
        <taxon>Hemiptera</taxon>
        <taxon>Sternorrhyncha</taxon>
        <taxon>Aphidomorpha</taxon>
        <taxon>Aphidoidea</taxon>
        <taxon>Aphididae</taxon>
        <taxon>Aphidini</taxon>
        <taxon>Aphis</taxon>
        <taxon>Aphis</taxon>
    </lineage>
</organism>
<dbReference type="AlphaFoldDB" id="A0A6G0ZLV0"/>
<evidence type="ECO:0000256" key="5">
    <source>
        <dbReference type="ARBA" id="ARBA00023306"/>
    </source>
</evidence>
<feature type="region of interest" description="Disordered" evidence="7">
    <location>
        <begin position="162"/>
        <end position="210"/>
    </location>
</feature>
<feature type="coiled-coil region" evidence="6">
    <location>
        <begin position="112"/>
        <end position="146"/>
    </location>
</feature>
<feature type="region of interest" description="Disordered" evidence="7">
    <location>
        <begin position="39"/>
        <end position="63"/>
    </location>
</feature>
<dbReference type="Pfam" id="PF07412">
    <property type="entry name" value="Geminin"/>
    <property type="match status" value="1"/>
</dbReference>
<protein>
    <submittedName>
        <fullName evidence="8">Geminin-like</fullName>
    </submittedName>
</protein>
<feature type="compositionally biased region" description="Polar residues" evidence="7">
    <location>
        <begin position="178"/>
        <end position="190"/>
    </location>
</feature>
<evidence type="ECO:0000313" key="8">
    <source>
        <dbReference type="EMBL" id="KAF0772392.1"/>
    </source>
</evidence>
<dbReference type="GO" id="GO:0008156">
    <property type="term" value="P:negative regulation of DNA replication"/>
    <property type="evidence" value="ECO:0007669"/>
    <property type="project" value="TreeGrafter"/>
</dbReference>
<dbReference type="SUPFAM" id="SSF111469">
    <property type="entry name" value="Geminin coiled-coil domain"/>
    <property type="match status" value="1"/>
</dbReference>
<keyword evidence="3 6" id="KW-0175">Coiled coil</keyword>
<keyword evidence="4" id="KW-0539">Nucleus</keyword>
<feature type="compositionally biased region" description="Polar residues" evidence="7">
    <location>
        <begin position="201"/>
        <end position="210"/>
    </location>
</feature>
<comment type="similarity">
    <text evidence="2">Belongs to the geminin family.</text>
</comment>
<dbReference type="Proteomes" id="UP000478052">
    <property type="component" value="Unassembled WGS sequence"/>
</dbReference>
<keyword evidence="5" id="KW-0131">Cell cycle</keyword>
<reference evidence="8 9" key="1">
    <citation type="submission" date="2019-08" db="EMBL/GenBank/DDBJ databases">
        <title>Whole genome of Aphis craccivora.</title>
        <authorList>
            <person name="Voronova N.V."/>
            <person name="Shulinski R.S."/>
            <person name="Bandarenka Y.V."/>
            <person name="Zhorov D.G."/>
            <person name="Warner D."/>
        </authorList>
    </citation>
    <scope>NUCLEOTIDE SEQUENCE [LARGE SCALE GENOMIC DNA]</scope>
    <source>
        <strain evidence="8">180601</strain>
        <tissue evidence="8">Whole Body</tissue>
    </source>
</reference>
<keyword evidence="9" id="KW-1185">Reference proteome</keyword>
<dbReference type="GO" id="GO:0045786">
    <property type="term" value="P:negative regulation of cell cycle"/>
    <property type="evidence" value="ECO:0007669"/>
    <property type="project" value="TreeGrafter"/>
</dbReference>
<evidence type="ECO:0000256" key="2">
    <source>
        <dbReference type="ARBA" id="ARBA00007979"/>
    </source>
</evidence>
<dbReference type="Gene3D" id="1.20.5.1180">
    <property type="entry name" value="Geminin coiled-coil domain"/>
    <property type="match status" value="1"/>
</dbReference>
<dbReference type="GO" id="GO:0005634">
    <property type="term" value="C:nucleus"/>
    <property type="evidence" value="ECO:0007669"/>
    <property type="project" value="UniProtKB-SubCell"/>
</dbReference>
<evidence type="ECO:0000256" key="3">
    <source>
        <dbReference type="ARBA" id="ARBA00023054"/>
    </source>
</evidence>
<dbReference type="OrthoDB" id="10043826at2759"/>
<comment type="subcellular location">
    <subcellularLocation>
        <location evidence="1">Nucleus</location>
    </subcellularLocation>
</comment>
<evidence type="ECO:0000256" key="4">
    <source>
        <dbReference type="ARBA" id="ARBA00023242"/>
    </source>
</evidence>
<dbReference type="EMBL" id="VUJU01000182">
    <property type="protein sequence ID" value="KAF0772392.1"/>
    <property type="molecule type" value="Genomic_DNA"/>
</dbReference>
<gene>
    <name evidence="8" type="ORF">FWK35_00002449</name>
</gene>
<name>A0A6G0ZLV0_APHCR</name>
<accession>A0A6G0ZLV0</accession>
<dbReference type="PANTHER" id="PTHR13372:SF5">
    <property type="entry name" value="GEMININ"/>
    <property type="match status" value="1"/>
</dbReference>
<sequence length="210" mass="23352">MLAPIQSQSLIMKTLNTVASEEASKKSMRKFLHNLQPSSAGKENLVGAGRTPQDMAIDGKTIKPEPTFDETEVCIKETSSVSKVNPSLYQKLLTEDLTSVAGPSEKYWEVIAERRRKALEEVLEENEKLQAMVIALEEENKSCKLLIENTTELVNTLKQVMNESQTSDDDDEPRNEQGDSGLSTPDSYSSVKHIHKKMKTSDSNDCSDSN</sequence>
<evidence type="ECO:0000256" key="7">
    <source>
        <dbReference type="SAM" id="MobiDB-lite"/>
    </source>
</evidence>
<proteinExistence type="inferred from homology"/>
<dbReference type="PANTHER" id="PTHR13372">
    <property type="entry name" value="GEMININ"/>
    <property type="match status" value="1"/>
</dbReference>
<dbReference type="InterPro" id="IPR022786">
    <property type="entry name" value="Geminin/Multicilin"/>
</dbReference>
<evidence type="ECO:0000256" key="6">
    <source>
        <dbReference type="SAM" id="Coils"/>
    </source>
</evidence>